<dbReference type="Proteomes" id="UP000596661">
    <property type="component" value="Chromosome 9"/>
</dbReference>
<dbReference type="Pfam" id="PF03372">
    <property type="entry name" value="Exo_endo_phos"/>
    <property type="match status" value="1"/>
</dbReference>
<dbReference type="PANTHER" id="PTHR33116:SF86">
    <property type="entry name" value="REVERSE TRANSCRIPTASE DOMAIN-CONTAINING PROTEIN"/>
    <property type="match status" value="1"/>
</dbReference>
<dbReference type="InterPro" id="IPR026960">
    <property type="entry name" value="RVT-Znf"/>
</dbReference>
<dbReference type="Gramene" id="evm.model.09.609">
    <property type="protein sequence ID" value="cds.evm.model.09.609"/>
    <property type="gene ID" value="evm.TU.09.609"/>
</dbReference>
<dbReference type="PROSITE" id="PS50878">
    <property type="entry name" value="RT_POL"/>
    <property type="match status" value="1"/>
</dbReference>
<dbReference type="PANTHER" id="PTHR33116">
    <property type="entry name" value="REVERSE TRANSCRIPTASE ZINC-BINDING DOMAIN-CONTAINING PROTEIN-RELATED-RELATED"/>
    <property type="match status" value="1"/>
</dbReference>
<evidence type="ECO:0000259" key="1">
    <source>
        <dbReference type="PROSITE" id="PS50878"/>
    </source>
</evidence>
<dbReference type="InterPro" id="IPR036397">
    <property type="entry name" value="RNaseH_sf"/>
</dbReference>
<dbReference type="InterPro" id="IPR036691">
    <property type="entry name" value="Endo/exonu/phosph_ase_sf"/>
</dbReference>
<evidence type="ECO:0000313" key="2">
    <source>
        <dbReference type="EnsemblPlants" id="cds.evm.model.09.609"/>
    </source>
</evidence>
<reference evidence="2" key="1">
    <citation type="submission" date="2018-11" db="EMBL/GenBank/DDBJ databases">
        <authorList>
            <person name="Grassa J C."/>
        </authorList>
    </citation>
    <scope>NUCLEOTIDE SEQUENCE [LARGE SCALE GENOMIC DNA]</scope>
</reference>
<proteinExistence type="predicted"/>
<dbReference type="InterPro" id="IPR043502">
    <property type="entry name" value="DNA/RNA_pol_sf"/>
</dbReference>
<dbReference type="GO" id="GO:0003676">
    <property type="term" value="F:nucleic acid binding"/>
    <property type="evidence" value="ECO:0007669"/>
    <property type="project" value="InterPro"/>
</dbReference>
<dbReference type="CDD" id="cd01650">
    <property type="entry name" value="RT_nLTR_like"/>
    <property type="match status" value="1"/>
</dbReference>
<dbReference type="SUPFAM" id="SSF56672">
    <property type="entry name" value="DNA/RNA polymerases"/>
    <property type="match status" value="1"/>
</dbReference>
<dbReference type="InterPro" id="IPR044730">
    <property type="entry name" value="RNase_H-like_dom_plant"/>
</dbReference>
<dbReference type="InterPro" id="IPR002156">
    <property type="entry name" value="RNaseH_domain"/>
</dbReference>
<reference evidence="2" key="2">
    <citation type="submission" date="2021-03" db="UniProtKB">
        <authorList>
            <consortium name="EnsemblPlants"/>
        </authorList>
    </citation>
    <scope>IDENTIFICATION</scope>
</reference>
<name>A0A803QGT2_CANSA</name>
<dbReference type="Pfam" id="PF13966">
    <property type="entry name" value="zf-RVT"/>
    <property type="match status" value="1"/>
</dbReference>
<dbReference type="OMA" id="WNDENAN"/>
<dbReference type="EnsemblPlants" id="evm.model.09.609">
    <property type="protein sequence ID" value="cds.evm.model.09.609"/>
    <property type="gene ID" value="evm.TU.09.609"/>
</dbReference>
<dbReference type="SUPFAM" id="SSF56219">
    <property type="entry name" value="DNase I-like"/>
    <property type="match status" value="1"/>
</dbReference>
<dbReference type="CDD" id="cd06222">
    <property type="entry name" value="RNase_H_like"/>
    <property type="match status" value="1"/>
</dbReference>
<dbReference type="Gene3D" id="3.60.10.10">
    <property type="entry name" value="Endonuclease/exonuclease/phosphatase"/>
    <property type="match status" value="1"/>
</dbReference>
<gene>
    <name evidence="2" type="primary">LOC115696372</name>
</gene>
<dbReference type="Pfam" id="PF13456">
    <property type="entry name" value="RVT_3"/>
    <property type="match status" value="1"/>
</dbReference>
<accession>A0A803QGT2</accession>
<sequence length="1323" mass="149819">MKLLSWNARGLGNSSAFRRLRLLVSEQSPQVLFLMETKLCDGALSRFKVSFNFSNGLEVSRVGLKGGIMLLWKDGVDVTLLSMNTNHFDCYVLFDDGPRWHLFAIYGFPEANNKKHTWALIRRLADVSPLDPWLLIGDLNEIFSQEHKSCGPLRHDNHMQAFRTVLDQCFLHALPAIGDDFTWAKNRRKGTGLKERIDWCFINNVWKDSLLHPTLTHLDYYGSDHRVLSAEISFSQPLVPVLQDWHVKKFGKMKKKISKAQREVSRLNSTATASDNHLHNVQSAEKILEELLANEEQYWQQRSRVDWLKSGDRNTKFFHSKASARHSNNKIKELRDDDGTVVTSKDDIAHVVADYFSKIFTAADEDHWALSHVLSTIPTTISSQQNDFLLQEFTRTDVYAALKSMGSDKSPGLDGMSAMFYQTYWHIVGDLVTQVVLNVLNYGGSPAPFNKTLVTLIPKIKKPKEMKDFRPISLCNVIYKIISKMLATRLKEVLHSVISETQSAFLSNRLITDNILVAFELIHSLKHRKRGSKGFAALKFDMSKAFDRVEWSFIAAVMGKMGFNIRWITLIMSCLHTNVFSFNINGEVMGSVTPPRGLRQGDPLSPYLFLICSEGLSRLLQYEEQIGRLKGLAVSRHSPSISHLFFADDSLLFCQANDRSCGAIKRALDIYHRASGQRLNADKSVMSFSPNTPIAVQNSFQQILGMPICECHEAYLGLPAYSERDKSQLFSNIKEKIWKLMHAWNDKIFSIGGKEVLLKAVVQSIPTYAMSCFRLPVKLCNEIEAMMAKFWWGSSSDNKKIHWKKWRFLCKSKGDGGMGFRSFVHFNQALLAKQAWRIFQDPTSLLSRVLKGHYFSQNDFMTARGGGLSSLTWQGIVWGRELLVKGLRLKVGTGNNIRCAVDSWIPGHKGFKPYCYTGAHTNHVADYITATREWNIECLQSDFSTPDVDNILKIPLSFLPVNDRWIWHYEDSGDYSVSSGYTLASSLGEEDLSSCSHTQETWWKSFWKLNLPSKVKIFGWKVIQSSIPVAKSLYHRKILTSATCSLCQSAWESIGHALFSCCHAKEVWKFSGFSIDFTNADRLQDGDYLMHLSSIYEKSAFENILCLMWFIWSDRNNFIHGKKVKTPLQMWTQSVAYMDQYRSITSAVTPAASNRTSQASVASWKPPPENTFKLNVDAALDSSRSKIGIGVIVRNSAGQVKAALSTPAIGNFKSQEMEAKAMSVGLSWAKTYQLPIDFVETDCLMLVNALNGDVSQYSGFYDLVSDVKFHLSNFSNTCVSHIRRNANQAAHGLARYALQLDNECIWLEDIPSTIFSVVVNDII</sequence>
<dbReference type="InterPro" id="IPR000477">
    <property type="entry name" value="RT_dom"/>
</dbReference>
<protein>
    <recommendedName>
        <fullName evidence="1">Reverse transcriptase domain-containing protein</fullName>
    </recommendedName>
</protein>
<dbReference type="InterPro" id="IPR005135">
    <property type="entry name" value="Endo/exonuclease/phosphatase"/>
</dbReference>
<keyword evidence="3" id="KW-1185">Reference proteome</keyword>
<dbReference type="Gene3D" id="3.30.420.10">
    <property type="entry name" value="Ribonuclease H-like superfamily/Ribonuclease H"/>
    <property type="match status" value="1"/>
</dbReference>
<dbReference type="InterPro" id="IPR012337">
    <property type="entry name" value="RNaseH-like_sf"/>
</dbReference>
<dbReference type="Pfam" id="PF00078">
    <property type="entry name" value="RVT_1"/>
    <property type="match status" value="1"/>
</dbReference>
<organism evidence="2 3">
    <name type="scientific">Cannabis sativa</name>
    <name type="common">Hemp</name>
    <name type="synonym">Marijuana</name>
    <dbReference type="NCBI Taxonomy" id="3483"/>
    <lineage>
        <taxon>Eukaryota</taxon>
        <taxon>Viridiplantae</taxon>
        <taxon>Streptophyta</taxon>
        <taxon>Embryophyta</taxon>
        <taxon>Tracheophyta</taxon>
        <taxon>Spermatophyta</taxon>
        <taxon>Magnoliopsida</taxon>
        <taxon>eudicotyledons</taxon>
        <taxon>Gunneridae</taxon>
        <taxon>Pentapetalae</taxon>
        <taxon>rosids</taxon>
        <taxon>fabids</taxon>
        <taxon>Rosales</taxon>
        <taxon>Cannabaceae</taxon>
        <taxon>Cannabis</taxon>
    </lineage>
</organism>
<dbReference type="GO" id="GO:0004523">
    <property type="term" value="F:RNA-DNA hybrid ribonuclease activity"/>
    <property type="evidence" value="ECO:0007669"/>
    <property type="project" value="InterPro"/>
</dbReference>
<dbReference type="EMBL" id="UZAU01000728">
    <property type="status" value="NOT_ANNOTATED_CDS"/>
    <property type="molecule type" value="Genomic_DNA"/>
</dbReference>
<dbReference type="SUPFAM" id="SSF53098">
    <property type="entry name" value="Ribonuclease H-like"/>
    <property type="match status" value="1"/>
</dbReference>
<evidence type="ECO:0000313" key="3">
    <source>
        <dbReference type="Proteomes" id="UP000596661"/>
    </source>
</evidence>
<feature type="domain" description="Reverse transcriptase" evidence="1">
    <location>
        <begin position="438"/>
        <end position="708"/>
    </location>
</feature>